<dbReference type="InterPro" id="IPR005661">
    <property type="entry name" value="OadB_MmdB"/>
</dbReference>
<feature type="transmembrane region" description="Helical" evidence="13">
    <location>
        <begin position="295"/>
        <end position="317"/>
    </location>
</feature>
<evidence type="ECO:0000256" key="1">
    <source>
        <dbReference type="ARBA" id="ARBA00001959"/>
    </source>
</evidence>
<keyword evidence="15" id="KW-1185">Reference proteome</keyword>
<evidence type="ECO:0000313" key="14">
    <source>
        <dbReference type="EMBL" id="CUB05763.1"/>
    </source>
</evidence>
<evidence type="ECO:0000256" key="7">
    <source>
        <dbReference type="ARBA" id="ARBA00022692"/>
    </source>
</evidence>
<dbReference type="OrthoDB" id="9783838at2"/>
<dbReference type="PIRSF" id="PIRSF015658">
    <property type="entry name" value="MmdB_OadB"/>
    <property type="match status" value="1"/>
</dbReference>
<dbReference type="GO" id="GO:0015451">
    <property type="term" value="F:decarboxylation-driven active transmembrane transporter activity"/>
    <property type="evidence" value="ECO:0007669"/>
    <property type="project" value="UniProtKB-EC"/>
</dbReference>
<feature type="transmembrane region" description="Helical" evidence="13">
    <location>
        <begin position="366"/>
        <end position="388"/>
    </location>
</feature>
<evidence type="ECO:0000256" key="10">
    <source>
        <dbReference type="ARBA" id="ARBA00023136"/>
    </source>
</evidence>
<dbReference type="STRING" id="1137284.GCA_001418205_03182"/>
<evidence type="ECO:0000256" key="2">
    <source>
        <dbReference type="ARBA" id="ARBA00003002"/>
    </source>
</evidence>
<feature type="transmembrane region" description="Helical" evidence="13">
    <location>
        <begin position="83"/>
        <end position="106"/>
    </location>
</feature>
<feature type="transmembrane region" description="Helical" evidence="13">
    <location>
        <begin position="270"/>
        <end position="289"/>
    </location>
</feature>
<evidence type="ECO:0000256" key="9">
    <source>
        <dbReference type="ARBA" id="ARBA00022989"/>
    </source>
</evidence>
<proteinExistence type="inferred from homology"/>
<dbReference type="EC" id="7.2.4.2" evidence="12"/>
<evidence type="ECO:0000256" key="3">
    <source>
        <dbReference type="ARBA" id="ARBA00004651"/>
    </source>
</evidence>
<evidence type="ECO:0000256" key="8">
    <source>
        <dbReference type="ARBA" id="ARBA00022967"/>
    </source>
</evidence>
<comment type="cofactor">
    <cofactor evidence="1">
        <name>Na(+)</name>
        <dbReference type="ChEBI" id="CHEBI:29101"/>
    </cofactor>
</comment>
<dbReference type="EMBL" id="CYHG01000012">
    <property type="protein sequence ID" value="CUB05763.1"/>
    <property type="molecule type" value="Genomic_DNA"/>
</dbReference>
<feature type="transmembrane region" description="Helical" evidence="13">
    <location>
        <begin position="224"/>
        <end position="250"/>
    </location>
</feature>
<keyword evidence="12" id="KW-0406">Ion transport</keyword>
<keyword evidence="10 12" id="KW-0472">Membrane</keyword>
<dbReference type="PANTHER" id="PTHR35806:SF1">
    <property type="entry name" value="OXALOACETATE DECARBOXYLASE BETA CHAIN 2"/>
    <property type="match status" value="1"/>
</dbReference>
<dbReference type="GO" id="GO:0005886">
    <property type="term" value="C:plasma membrane"/>
    <property type="evidence" value="ECO:0007669"/>
    <property type="project" value="UniProtKB-SubCell"/>
</dbReference>
<comment type="subunit">
    <text evidence="5 12">Heterotrimer of an alpha, a beta and a gamma subunit.</text>
</comment>
<keyword evidence="8" id="KW-1278">Translocase</keyword>
<comment type="catalytic activity">
    <reaction evidence="11 12">
        <text>oxaloacetate + 2 Na(+)(in) + H(+) = pyruvate + 2 Na(+)(out) + CO2</text>
        <dbReference type="Rhea" id="RHEA:57724"/>
        <dbReference type="ChEBI" id="CHEBI:15361"/>
        <dbReference type="ChEBI" id="CHEBI:15378"/>
        <dbReference type="ChEBI" id="CHEBI:16452"/>
        <dbReference type="ChEBI" id="CHEBI:16526"/>
        <dbReference type="ChEBI" id="CHEBI:29101"/>
        <dbReference type="EC" id="7.2.4.2"/>
    </reaction>
</comment>
<gene>
    <name evidence="14" type="ORF">Ga0061065_112121</name>
</gene>
<organism evidence="14 15">
    <name type="scientific">Marinomonas fungiae</name>
    <dbReference type="NCBI Taxonomy" id="1137284"/>
    <lineage>
        <taxon>Bacteria</taxon>
        <taxon>Pseudomonadati</taxon>
        <taxon>Pseudomonadota</taxon>
        <taxon>Gammaproteobacteria</taxon>
        <taxon>Oceanospirillales</taxon>
        <taxon>Oceanospirillaceae</taxon>
        <taxon>Marinomonas</taxon>
    </lineage>
</organism>
<dbReference type="PANTHER" id="PTHR35806">
    <property type="entry name" value="OXALOACETATE DECARBOXYLASE BETA CHAIN 2"/>
    <property type="match status" value="1"/>
</dbReference>
<dbReference type="NCBIfam" id="TIGR01109">
    <property type="entry name" value="Na_pump_decarbB"/>
    <property type="match status" value="1"/>
</dbReference>
<evidence type="ECO:0000256" key="6">
    <source>
        <dbReference type="ARBA" id="ARBA00022475"/>
    </source>
</evidence>
<evidence type="ECO:0000256" key="4">
    <source>
        <dbReference type="ARBA" id="ARBA00010924"/>
    </source>
</evidence>
<feature type="transmembrane region" description="Helical" evidence="13">
    <location>
        <begin position="329"/>
        <end position="346"/>
    </location>
</feature>
<keyword evidence="9 13" id="KW-1133">Transmembrane helix</keyword>
<comment type="subcellular location">
    <subcellularLocation>
        <location evidence="3">Cell membrane</location>
        <topology evidence="3">Multi-pass membrane protein</topology>
    </subcellularLocation>
</comment>
<dbReference type="RefSeq" id="WP_055464208.1">
    <property type="nucleotide sequence ID" value="NZ_CYHG01000012.1"/>
</dbReference>
<dbReference type="AlphaFoldDB" id="A0A0K6IRP6"/>
<evidence type="ECO:0000256" key="5">
    <source>
        <dbReference type="ARBA" id="ARBA00011869"/>
    </source>
</evidence>
<evidence type="ECO:0000256" key="12">
    <source>
        <dbReference type="PIRNR" id="PIRNR015658"/>
    </source>
</evidence>
<feature type="transmembrane region" description="Helical" evidence="13">
    <location>
        <begin position="43"/>
        <end position="63"/>
    </location>
</feature>
<feature type="transmembrane region" description="Helical" evidence="13">
    <location>
        <begin position="118"/>
        <end position="140"/>
    </location>
</feature>
<sequence length="390" mass="40256">MEHKLLNLYHDTGIYQLELGQAIMMAVGLLLVFLAIKKGFEPLLLLPIGIGAVLVNIPGAGFMAAPVYDAAGHMVSPGGLQYYIYHGGIETGLFPLLIFMGVGAMTDFGPMLANPKTLLLGAAAQFGIFATVIGAVLLGASGIMDFTLADAAAIGIIGGADGPTAIFVASRLAPELLGAIAVAAYSYMALVPLIQPPIMRALTSVEERSIKMEQLRHVTKGEKIVFPIVVTILVAMFLPSAAPLLGMFCFGNLMRECGVVDRLSDTAQNALINIVTIFLGLGVGSKLSAEAFLNIETLGILSLGLIAFSIGTAAGVLMAKLMNKFSSTAINPLIGAAGVSAVPMAARVANKVGLEANKQNFLLMHAMGPNVAGVIGSAVAAGVMLSYVGG</sequence>
<reference evidence="15" key="1">
    <citation type="submission" date="2015-08" db="EMBL/GenBank/DDBJ databases">
        <authorList>
            <person name="Varghese N."/>
        </authorList>
    </citation>
    <scope>NUCLEOTIDE SEQUENCE [LARGE SCALE GENOMIC DNA]</scope>
    <source>
        <strain evidence="15">JCM 18476</strain>
    </source>
</reference>
<evidence type="ECO:0000313" key="15">
    <source>
        <dbReference type="Proteomes" id="UP000182769"/>
    </source>
</evidence>
<evidence type="ECO:0000256" key="13">
    <source>
        <dbReference type="SAM" id="Phobius"/>
    </source>
</evidence>
<feature type="transmembrane region" description="Helical" evidence="13">
    <location>
        <begin position="176"/>
        <end position="194"/>
    </location>
</feature>
<comment type="function">
    <text evidence="2 12">Catalyzes the decarboxylation of oxaloacetate coupled to Na(+) translocation.</text>
</comment>
<feature type="transmembrane region" description="Helical" evidence="13">
    <location>
        <begin position="14"/>
        <end position="36"/>
    </location>
</feature>
<dbReference type="Pfam" id="PF03977">
    <property type="entry name" value="OAD_beta"/>
    <property type="match status" value="1"/>
</dbReference>
<evidence type="ECO:0000256" key="11">
    <source>
        <dbReference type="ARBA" id="ARBA00048176"/>
    </source>
</evidence>
<accession>A0A0K6IRP6</accession>
<dbReference type="Proteomes" id="UP000182769">
    <property type="component" value="Unassembled WGS sequence"/>
</dbReference>
<protein>
    <recommendedName>
        <fullName evidence="12">Oxaloacetate decarboxylase beta chain</fullName>
        <ecNumber evidence="12">7.2.4.2</ecNumber>
    </recommendedName>
</protein>
<keyword evidence="6 12" id="KW-1003">Cell membrane</keyword>
<name>A0A0K6IRP6_9GAMM</name>
<dbReference type="GO" id="GO:0016829">
    <property type="term" value="F:lyase activity"/>
    <property type="evidence" value="ECO:0007669"/>
    <property type="project" value="InterPro"/>
</dbReference>
<dbReference type="GO" id="GO:0006814">
    <property type="term" value="P:sodium ion transport"/>
    <property type="evidence" value="ECO:0007669"/>
    <property type="project" value="UniProtKB-UniRule"/>
</dbReference>
<keyword evidence="7 13" id="KW-0812">Transmembrane</keyword>
<comment type="similarity">
    <text evidence="4 12">Belongs to the GcdB/MmdB/OadB family.</text>
</comment>
<keyword evidence="12" id="KW-0813">Transport</keyword>
<keyword evidence="12" id="KW-0739">Sodium transport</keyword>
<keyword evidence="12" id="KW-0915">Sodium</keyword>